<dbReference type="AlphaFoldDB" id="A0A158QTC0"/>
<feature type="region of interest" description="Disordered" evidence="1">
    <location>
        <begin position="141"/>
        <end position="190"/>
    </location>
</feature>
<feature type="compositionally biased region" description="Basic and acidic residues" evidence="1">
    <location>
        <begin position="1"/>
        <end position="12"/>
    </location>
</feature>
<evidence type="ECO:0000313" key="2">
    <source>
        <dbReference type="EMBL" id="VDD76531.1"/>
    </source>
</evidence>
<reference evidence="4" key="1">
    <citation type="submission" date="2016-04" db="UniProtKB">
        <authorList>
            <consortium name="WormBaseParasite"/>
        </authorList>
    </citation>
    <scope>IDENTIFICATION</scope>
</reference>
<dbReference type="WBParaSite" id="MCOS_0000253301-mRNA-1">
    <property type="protein sequence ID" value="MCOS_0000253301-mRNA-1"/>
    <property type="gene ID" value="MCOS_0000253301"/>
</dbReference>
<sequence>MFTITRDKERAAGMHATSTTRGRDRTTHAPGPRSPTRTRARTFDSSVSRTQLRAPRKFRGTWIQGEGSGRRLGGHPPPMRYQNGGRMQRYVVHTGTVNHHTFISCRGTACMWTGTYHSGRAGQRPNARLWERIQPVRLWGPQDSAHEPHVHGTGALNTRRKKRSTLRLPRSKEEGAERRKERGKNDSLVREQTFNNGAAFAGFSRTQRGHMYYLYMGNYGEVTIC</sequence>
<proteinExistence type="predicted"/>
<feature type="region of interest" description="Disordered" evidence="1">
    <location>
        <begin position="1"/>
        <end position="49"/>
    </location>
</feature>
<evidence type="ECO:0000256" key="1">
    <source>
        <dbReference type="SAM" id="MobiDB-lite"/>
    </source>
</evidence>
<protein>
    <submittedName>
        <fullName evidence="2 4">Uncharacterized protein</fullName>
    </submittedName>
</protein>
<keyword evidence="3" id="KW-1185">Reference proteome</keyword>
<feature type="compositionally biased region" description="Basic and acidic residues" evidence="1">
    <location>
        <begin position="170"/>
        <end position="189"/>
    </location>
</feature>
<evidence type="ECO:0000313" key="4">
    <source>
        <dbReference type="WBParaSite" id="MCOS_0000253301-mRNA-1"/>
    </source>
</evidence>
<reference evidence="2 3" key="2">
    <citation type="submission" date="2018-10" db="EMBL/GenBank/DDBJ databases">
        <authorList>
            <consortium name="Pathogen Informatics"/>
        </authorList>
    </citation>
    <scope>NUCLEOTIDE SEQUENCE [LARGE SCALE GENOMIC DNA]</scope>
</reference>
<name>A0A158QTC0_MESCO</name>
<dbReference type="Proteomes" id="UP000267029">
    <property type="component" value="Unassembled WGS sequence"/>
</dbReference>
<organism evidence="4">
    <name type="scientific">Mesocestoides corti</name>
    <name type="common">Flatworm</name>
    <dbReference type="NCBI Taxonomy" id="53468"/>
    <lineage>
        <taxon>Eukaryota</taxon>
        <taxon>Metazoa</taxon>
        <taxon>Spiralia</taxon>
        <taxon>Lophotrochozoa</taxon>
        <taxon>Platyhelminthes</taxon>
        <taxon>Cestoda</taxon>
        <taxon>Eucestoda</taxon>
        <taxon>Cyclophyllidea</taxon>
        <taxon>Mesocestoididae</taxon>
        <taxon>Mesocestoides</taxon>
    </lineage>
</organism>
<dbReference type="EMBL" id="UXSR01000427">
    <property type="protein sequence ID" value="VDD76531.1"/>
    <property type="molecule type" value="Genomic_DNA"/>
</dbReference>
<accession>A0A158QTC0</accession>
<evidence type="ECO:0000313" key="3">
    <source>
        <dbReference type="Proteomes" id="UP000267029"/>
    </source>
</evidence>
<gene>
    <name evidence="2" type="ORF">MCOS_LOCUS2534</name>
</gene>